<name>A0A8S5RBH8_9VIRU</name>
<protein>
    <submittedName>
        <fullName evidence="1">Uncharacterized protein</fullName>
    </submittedName>
</protein>
<sequence length="160" mass="18262">MLREDYLSSEYTAEDKELIALFQKQLKKLNQLFQAALLTGGRTKALIFLKKMQAIHKSLNAEYGLWAQIRIPQEYLKGALYIDDHLNQASSLLRLKTKKKLSAFYMERITQLGPVHTEAVKALLDNSKMLVSASLSSSEKVAMNMINKYQQAQVRLKLAE</sequence>
<accession>A0A8S5RBH8</accession>
<evidence type="ECO:0000313" key="1">
    <source>
        <dbReference type="EMBL" id="DAE28425.1"/>
    </source>
</evidence>
<proteinExistence type="predicted"/>
<reference evidence="1" key="1">
    <citation type="journal article" date="2021" name="Proc. Natl. Acad. Sci. U.S.A.">
        <title>A Catalog of Tens of Thousands of Viruses from Human Metagenomes Reveals Hidden Associations with Chronic Diseases.</title>
        <authorList>
            <person name="Tisza M.J."/>
            <person name="Buck C.B."/>
        </authorList>
    </citation>
    <scope>NUCLEOTIDE SEQUENCE</scope>
    <source>
        <strain evidence="1">CtLl75</strain>
    </source>
</reference>
<organism evidence="1">
    <name type="scientific">virus sp. ctLl75</name>
    <dbReference type="NCBI Taxonomy" id="2828249"/>
    <lineage>
        <taxon>Viruses</taxon>
    </lineage>
</organism>
<dbReference type="EMBL" id="BK059085">
    <property type="protein sequence ID" value="DAE28425.1"/>
    <property type="molecule type" value="Genomic_DNA"/>
</dbReference>